<accession>A0AAV2RJ97</accession>
<dbReference type="Pfam" id="PF13445">
    <property type="entry name" value="zf-RING_UBOX"/>
    <property type="match status" value="1"/>
</dbReference>
<protein>
    <submittedName>
        <fullName evidence="7">Uncharacterized protein</fullName>
    </submittedName>
</protein>
<keyword evidence="8" id="KW-1185">Reference proteome</keyword>
<dbReference type="Gene3D" id="3.30.160.60">
    <property type="entry name" value="Classic Zinc Finger"/>
    <property type="match status" value="1"/>
</dbReference>
<reference evidence="7 8" key="1">
    <citation type="submission" date="2024-05" db="EMBL/GenBank/DDBJ databases">
        <authorList>
            <person name="Wallberg A."/>
        </authorList>
    </citation>
    <scope>NUCLEOTIDE SEQUENCE [LARGE SCALE GENOMIC DNA]</scope>
</reference>
<dbReference type="PROSITE" id="PS50089">
    <property type="entry name" value="ZF_RING_2"/>
    <property type="match status" value="1"/>
</dbReference>
<dbReference type="Gene3D" id="3.30.40.10">
    <property type="entry name" value="Zinc/RING finger domain, C3HC4 (zinc finger)"/>
    <property type="match status" value="1"/>
</dbReference>
<dbReference type="InterPro" id="IPR047153">
    <property type="entry name" value="TRIM45/56/19-like"/>
</dbReference>
<keyword evidence="2 4" id="KW-0863">Zinc-finger</keyword>
<name>A0AAV2RJ97_MEGNR</name>
<dbReference type="PANTHER" id="PTHR25462:SF296">
    <property type="entry name" value="MEIOTIC P26, ISOFORM F"/>
    <property type="match status" value="1"/>
</dbReference>
<dbReference type="InterPro" id="IPR017907">
    <property type="entry name" value="Znf_RING_CS"/>
</dbReference>
<evidence type="ECO:0000259" key="5">
    <source>
        <dbReference type="PROSITE" id="PS50089"/>
    </source>
</evidence>
<feature type="non-terminal residue" evidence="7">
    <location>
        <position position="135"/>
    </location>
</feature>
<evidence type="ECO:0000256" key="2">
    <source>
        <dbReference type="ARBA" id="ARBA00022771"/>
    </source>
</evidence>
<dbReference type="SMART" id="SM00184">
    <property type="entry name" value="RING"/>
    <property type="match status" value="1"/>
</dbReference>
<keyword evidence="1" id="KW-0479">Metal-binding</keyword>
<dbReference type="SUPFAM" id="SSF57845">
    <property type="entry name" value="B-box zinc-binding domain"/>
    <property type="match status" value="1"/>
</dbReference>
<evidence type="ECO:0000256" key="3">
    <source>
        <dbReference type="ARBA" id="ARBA00022833"/>
    </source>
</evidence>
<dbReference type="InterPro" id="IPR000315">
    <property type="entry name" value="Znf_B-box"/>
</dbReference>
<evidence type="ECO:0000256" key="1">
    <source>
        <dbReference type="ARBA" id="ARBA00022723"/>
    </source>
</evidence>
<dbReference type="AlphaFoldDB" id="A0AAV2RJ97"/>
<proteinExistence type="predicted"/>
<evidence type="ECO:0000313" key="7">
    <source>
        <dbReference type="EMBL" id="CAL4125533.1"/>
    </source>
</evidence>
<comment type="caution">
    <text evidence="7">The sequence shown here is derived from an EMBL/GenBank/DDBJ whole genome shotgun (WGS) entry which is preliminary data.</text>
</comment>
<dbReference type="PROSITE" id="PS50119">
    <property type="entry name" value="ZF_BBOX"/>
    <property type="match status" value="1"/>
</dbReference>
<dbReference type="Pfam" id="PF00643">
    <property type="entry name" value="zf-B_box"/>
    <property type="match status" value="1"/>
</dbReference>
<dbReference type="GO" id="GO:0008270">
    <property type="term" value="F:zinc ion binding"/>
    <property type="evidence" value="ECO:0007669"/>
    <property type="project" value="UniProtKB-KW"/>
</dbReference>
<feature type="domain" description="B box-type" evidence="6">
    <location>
        <begin position="89"/>
        <end position="131"/>
    </location>
</feature>
<sequence>YLYRVTMEDLQCAVCSEDYEASTREPVMLPSCGHTFCRPCLANLESNGPLDCPSCRKRHAWPMVHELPSNFIALSLLDSKKAKKCSESDTSETCQWHRDQLGLWCQECQQTMCGVCFFETHQGKGHTVLKVQNII</sequence>
<dbReference type="Proteomes" id="UP001497623">
    <property type="component" value="Unassembled WGS sequence"/>
</dbReference>
<gene>
    <name evidence="7" type="ORF">MNOR_LOCUS25178</name>
</gene>
<dbReference type="PROSITE" id="PS00518">
    <property type="entry name" value="ZF_RING_1"/>
    <property type="match status" value="1"/>
</dbReference>
<evidence type="ECO:0000313" key="8">
    <source>
        <dbReference type="Proteomes" id="UP001497623"/>
    </source>
</evidence>
<feature type="non-terminal residue" evidence="7">
    <location>
        <position position="1"/>
    </location>
</feature>
<evidence type="ECO:0000259" key="6">
    <source>
        <dbReference type="PROSITE" id="PS50119"/>
    </source>
</evidence>
<feature type="domain" description="RING-type" evidence="5">
    <location>
        <begin position="12"/>
        <end position="56"/>
    </location>
</feature>
<dbReference type="EMBL" id="CAXKWB010023735">
    <property type="protein sequence ID" value="CAL4125533.1"/>
    <property type="molecule type" value="Genomic_DNA"/>
</dbReference>
<dbReference type="InterPro" id="IPR027370">
    <property type="entry name" value="Znf-RING_euk"/>
</dbReference>
<keyword evidence="3" id="KW-0862">Zinc</keyword>
<dbReference type="InterPro" id="IPR013083">
    <property type="entry name" value="Znf_RING/FYVE/PHD"/>
</dbReference>
<evidence type="ECO:0000256" key="4">
    <source>
        <dbReference type="PROSITE-ProRule" id="PRU00024"/>
    </source>
</evidence>
<dbReference type="SUPFAM" id="SSF57850">
    <property type="entry name" value="RING/U-box"/>
    <property type="match status" value="1"/>
</dbReference>
<dbReference type="InterPro" id="IPR001841">
    <property type="entry name" value="Znf_RING"/>
</dbReference>
<dbReference type="PANTHER" id="PTHR25462">
    <property type="entry name" value="BONUS, ISOFORM C-RELATED"/>
    <property type="match status" value="1"/>
</dbReference>
<organism evidence="7 8">
    <name type="scientific">Meganyctiphanes norvegica</name>
    <name type="common">Northern krill</name>
    <name type="synonym">Thysanopoda norvegica</name>
    <dbReference type="NCBI Taxonomy" id="48144"/>
    <lineage>
        <taxon>Eukaryota</taxon>
        <taxon>Metazoa</taxon>
        <taxon>Ecdysozoa</taxon>
        <taxon>Arthropoda</taxon>
        <taxon>Crustacea</taxon>
        <taxon>Multicrustacea</taxon>
        <taxon>Malacostraca</taxon>
        <taxon>Eumalacostraca</taxon>
        <taxon>Eucarida</taxon>
        <taxon>Euphausiacea</taxon>
        <taxon>Euphausiidae</taxon>
        <taxon>Meganyctiphanes</taxon>
    </lineage>
</organism>